<evidence type="ECO:0000256" key="2">
    <source>
        <dbReference type="ARBA" id="ARBA00023015"/>
    </source>
</evidence>
<comment type="caution">
    <text evidence="5">The sequence shown here is derived from an EMBL/GenBank/DDBJ whole genome shotgun (WGS) entry which is preliminary data.</text>
</comment>
<keyword evidence="6" id="KW-1185">Reference proteome</keyword>
<evidence type="ECO:0000313" key="6">
    <source>
        <dbReference type="Proteomes" id="UP000724149"/>
    </source>
</evidence>
<accession>A0ABS2GKP0</accession>
<dbReference type="SUPFAM" id="SSF46785">
    <property type="entry name" value="Winged helix' DNA-binding domain"/>
    <property type="match status" value="1"/>
</dbReference>
<proteinExistence type="inferred from homology"/>
<keyword evidence="3" id="KW-0238">DNA-binding</keyword>
<reference evidence="5 6" key="1">
    <citation type="journal article" date="2021" name="Sci. Rep.">
        <title>The distribution of antibiotic resistance genes in chicken gut microbiota commensals.</title>
        <authorList>
            <person name="Juricova H."/>
            <person name="Matiasovicova J."/>
            <person name="Kubasova T."/>
            <person name="Cejkova D."/>
            <person name="Rychlik I."/>
        </authorList>
    </citation>
    <scope>NUCLEOTIDE SEQUENCE [LARGE SCALE GENOMIC DNA]</scope>
    <source>
        <strain evidence="5 6">An564</strain>
    </source>
</reference>
<dbReference type="EMBL" id="JACSNR010000003">
    <property type="protein sequence ID" value="MBM6922952.1"/>
    <property type="molecule type" value="Genomic_DNA"/>
</dbReference>
<sequence length="131" mass="14719">MANIPLSDGEWKLMNQLWGKSPATITQLTERLAPETGWTKHTIITMLSRLEKKGAVAHRENGRAKEFWPVLDQADACRRETRSFLDRLYGGSLGLMVSTLVGTEALTPDDVEELEELLQGAKEAKRHDESQ</sequence>
<dbReference type="Pfam" id="PF03965">
    <property type="entry name" value="Penicillinase_R"/>
    <property type="match status" value="1"/>
</dbReference>
<dbReference type="Gene3D" id="1.10.10.10">
    <property type="entry name" value="Winged helix-like DNA-binding domain superfamily/Winged helix DNA-binding domain"/>
    <property type="match status" value="1"/>
</dbReference>
<dbReference type="Proteomes" id="UP000724149">
    <property type="component" value="Unassembled WGS sequence"/>
</dbReference>
<evidence type="ECO:0000256" key="1">
    <source>
        <dbReference type="ARBA" id="ARBA00011046"/>
    </source>
</evidence>
<comment type="similarity">
    <text evidence="1">Belongs to the BlaI transcriptional regulatory family.</text>
</comment>
<keyword evidence="2" id="KW-0805">Transcription regulation</keyword>
<dbReference type="InterPro" id="IPR005650">
    <property type="entry name" value="BlaI_family"/>
</dbReference>
<evidence type="ECO:0000256" key="3">
    <source>
        <dbReference type="ARBA" id="ARBA00023125"/>
    </source>
</evidence>
<dbReference type="RefSeq" id="WP_204720165.1">
    <property type="nucleotide sequence ID" value="NZ_JACSNR010000003.1"/>
</dbReference>
<dbReference type="InterPro" id="IPR036390">
    <property type="entry name" value="WH_DNA-bd_sf"/>
</dbReference>
<dbReference type="PIRSF" id="PIRSF019455">
    <property type="entry name" value="CopR_AtkY"/>
    <property type="match status" value="1"/>
</dbReference>
<evidence type="ECO:0000313" key="5">
    <source>
        <dbReference type="EMBL" id="MBM6922952.1"/>
    </source>
</evidence>
<dbReference type="InterPro" id="IPR036388">
    <property type="entry name" value="WH-like_DNA-bd_sf"/>
</dbReference>
<dbReference type="Gene3D" id="1.10.4040.10">
    <property type="entry name" value="Penicillinase repressor domain"/>
    <property type="match status" value="1"/>
</dbReference>
<gene>
    <name evidence="5" type="ORF">H9X81_04500</name>
</gene>
<evidence type="ECO:0000256" key="4">
    <source>
        <dbReference type="ARBA" id="ARBA00023163"/>
    </source>
</evidence>
<keyword evidence="4" id="KW-0804">Transcription</keyword>
<name>A0ABS2GKP0_9FIRM</name>
<organism evidence="5 6">
    <name type="scientific">Hydrogenoanaerobacterium saccharovorans</name>
    <dbReference type="NCBI Taxonomy" id="474960"/>
    <lineage>
        <taxon>Bacteria</taxon>
        <taxon>Bacillati</taxon>
        <taxon>Bacillota</taxon>
        <taxon>Clostridia</taxon>
        <taxon>Eubacteriales</taxon>
        <taxon>Oscillospiraceae</taxon>
        <taxon>Hydrogenoanaerobacterium</taxon>
    </lineage>
</organism>
<protein>
    <submittedName>
        <fullName evidence="5">BlaI/MecI/CopY family transcriptional regulator</fullName>
    </submittedName>
</protein>